<protein>
    <submittedName>
        <fullName evidence="5">IucA/IucC family siderophore biosynthesis protein</fullName>
    </submittedName>
</protein>
<comment type="similarity">
    <text evidence="2">Belongs to the IucA/IucC family.</text>
</comment>
<sequence length="594" mass="65073">MRAARALGSGSRVARWERDLILRLGTALLREDVAGLRSRGVLLPAAGPRLAGSRPRMAGRRSAIGWTRRTESSSNDLWLALNGLRMPVRAGSVERGDLVSDLVMRSPFVLQVGVRGRSQARQLGSFVRALEVELLTSVAPELGEEFRAGFEALMVEARSAAGSAQVRDRRRATIFGQLRGNADSWLVAEALAAHRDHPIYPLSIARVGLKPADLPRWAPEHAPRFGLRWVSVPTSHVTAGGELPDWWPEAEGQQVFPVHPAMTKQLLAEALTDVPWQPLPAPRLQVRPTLSMRTVVPEADQSVHLKTPLPMRTLGRLNLRLVSRASLADGAVLTRSLQDLLQRDEEFRHSVLTADESTWLHADNHLAVLIRRWPDLANAQVLPVAALTARRWDGRLLVEVLAGQYFAGDLDAFLDAYLRTLLTWQLSLWLKYGIVHEAHPQNVLVVLDQNSGLRLLLRDLDSCLVDPDLAGPALGEAAPTGLSDHRLIAKDPVDLAAMFVTTTLHQCVASVLIETGRGLDRPVGPLLARVRPLLQELAGAHPHARDTALVNSGIIRAERLPVKRTLTAATLLPKSRTGAADVNKFYGADAPTYL</sequence>
<dbReference type="PANTHER" id="PTHR34384">
    <property type="entry name" value="L-2,3-DIAMINOPROPANOATE--CITRATE LIGASE"/>
    <property type="match status" value="1"/>
</dbReference>
<proteinExistence type="inferred from homology"/>
<dbReference type="RefSeq" id="WP_231438806.1">
    <property type="nucleotide sequence ID" value="NZ_JAJOMB010000001.1"/>
</dbReference>
<organism evidence="5 6">
    <name type="scientific">Kineosporia babensis</name>
    <dbReference type="NCBI Taxonomy" id="499548"/>
    <lineage>
        <taxon>Bacteria</taxon>
        <taxon>Bacillati</taxon>
        <taxon>Actinomycetota</taxon>
        <taxon>Actinomycetes</taxon>
        <taxon>Kineosporiales</taxon>
        <taxon>Kineosporiaceae</taxon>
        <taxon>Kineosporia</taxon>
    </lineage>
</organism>
<evidence type="ECO:0000313" key="6">
    <source>
        <dbReference type="Proteomes" id="UP001138997"/>
    </source>
</evidence>
<dbReference type="Proteomes" id="UP001138997">
    <property type="component" value="Unassembled WGS sequence"/>
</dbReference>
<evidence type="ECO:0000256" key="1">
    <source>
        <dbReference type="ARBA" id="ARBA00004924"/>
    </source>
</evidence>
<dbReference type="PANTHER" id="PTHR34384:SF5">
    <property type="entry name" value="L-2,3-DIAMINOPROPANOATE--CITRATE LIGASE"/>
    <property type="match status" value="1"/>
</dbReference>
<keyword evidence="6" id="KW-1185">Reference proteome</keyword>
<dbReference type="InterPro" id="IPR037455">
    <property type="entry name" value="LucA/IucC-like"/>
</dbReference>
<reference evidence="5" key="1">
    <citation type="submission" date="2021-11" db="EMBL/GenBank/DDBJ databases">
        <title>Streptomyces corallinus and Kineosporia corallina sp. nov., two new coral-derived marine actinobacteria.</title>
        <authorList>
            <person name="Buangrab K."/>
            <person name="Sutthacheep M."/>
            <person name="Yeemin T."/>
            <person name="Harunari E."/>
            <person name="Igarashi Y."/>
            <person name="Sripreechasak P."/>
            <person name="Kanchanasin P."/>
            <person name="Tanasupawat S."/>
            <person name="Phongsopitanun W."/>
        </authorList>
    </citation>
    <scope>NUCLEOTIDE SEQUENCE</scope>
    <source>
        <strain evidence="5">JCM 31032</strain>
    </source>
</reference>
<evidence type="ECO:0000259" key="4">
    <source>
        <dbReference type="Pfam" id="PF06276"/>
    </source>
</evidence>
<accession>A0A9X1NAU8</accession>
<dbReference type="InterPro" id="IPR022770">
    <property type="entry name" value="IucA/IucC-like_C"/>
</dbReference>
<dbReference type="EMBL" id="JAJOMB010000001">
    <property type="protein sequence ID" value="MCD5309891.1"/>
    <property type="molecule type" value="Genomic_DNA"/>
</dbReference>
<dbReference type="Gene3D" id="1.10.510.40">
    <property type="match status" value="1"/>
</dbReference>
<dbReference type="AlphaFoldDB" id="A0A9X1NAU8"/>
<evidence type="ECO:0000259" key="3">
    <source>
        <dbReference type="Pfam" id="PF04183"/>
    </source>
</evidence>
<dbReference type="GO" id="GO:0019290">
    <property type="term" value="P:siderophore biosynthetic process"/>
    <property type="evidence" value="ECO:0007669"/>
    <property type="project" value="InterPro"/>
</dbReference>
<dbReference type="Pfam" id="PF06276">
    <property type="entry name" value="FhuF"/>
    <property type="match status" value="1"/>
</dbReference>
<name>A0A9X1NAU8_9ACTN</name>
<gene>
    <name evidence="5" type="ORF">LR394_03220</name>
</gene>
<dbReference type="InterPro" id="IPR007310">
    <property type="entry name" value="Aerobactin_biosyn_IucA/IucC_N"/>
</dbReference>
<evidence type="ECO:0000313" key="5">
    <source>
        <dbReference type="EMBL" id="MCD5309891.1"/>
    </source>
</evidence>
<evidence type="ECO:0000256" key="2">
    <source>
        <dbReference type="ARBA" id="ARBA00007832"/>
    </source>
</evidence>
<dbReference type="Pfam" id="PF04183">
    <property type="entry name" value="IucA_IucC"/>
    <property type="match status" value="1"/>
</dbReference>
<dbReference type="GO" id="GO:0016881">
    <property type="term" value="F:acid-amino acid ligase activity"/>
    <property type="evidence" value="ECO:0007669"/>
    <property type="project" value="UniProtKB-ARBA"/>
</dbReference>
<comment type="caution">
    <text evidence="5">The sequence shown here is derived from an EMBL/GenBank/DDBJ whole genome shotgun (WGS) entry which is preliminary data.</text>
</comment>
<comment type="pathway">
    <text evidence="1">Siderophore biosynthesis.</text>
</comment>
<feature type="domain" description="Aerobactin siderophore biosynthesis IucA/IucC N-terminal" evidence="3">
    <location>
        <begin position="193"/>
        <end position="389"/>
    </location>
</feature>
<feature type="domain" description="Aerobactin siderophore biosynthesis IucA/IucC-like C-terminal" evidence="4">
    <location>
        <begin position="412"/>
        <end position="569"/>
    </location>
</feature>